<proteinExistence type="inferred from homology"/>
<comment type="similarity">
    <text evidence="1">Belongs to the frataxin family.</text>
</comment>
<protein>
    <submittedName>
        <fullName evidence="3">Protein CyaY</fullName>
    </submittedName>
</protein>
<evidence type="ECO:0000313" key="3">
    <source>
        <dbReference type="EMBL" id="OIR10116.1"/>
    </source>
</evidence>
<reference evidence="3" key="1">
    <citation type="submission" date="2016-10" db="EMBL/GenBank/DDBJ databases">
        <title>Sequence of Gallionella enrichment culture.</title>
        <authorList>
            <person name="Poehlein A."/>
            <person name="Muehling M."/>
            <person name="Daniel R."/>
        </authorList>
    </citation>
    <scope>NUCLEOTIDE SEQUENCE</scope>
</reference>
<dbReference type="Gene3D" id="3.30.920.10">
    <property type="entry name" value="Frataxin/CyaY"/>
    <property type="match status" value="1"/>
</dbReference>
<dbReference type="GO" id="GO:0008199">
    <property type="term" value="F:ferric iron binding"/>
    <property type="evidence" value="ECO:0007669"/>
    <property type="project" value="InterPro"/>
</dbReference>
<dbReference type="NCBIfam" id="TIGR03421">
    <property type="entry name" value="FeS_CyaY"/>
    <property type="match status" value="1"/>
</dbReference>
<dbReference type="GO" id="GO:0016226">
    <property type="term" value="P:iron-sulfur cluster assembly"/>
    <property type="evidence" value="ECO:0007669"/>
    <property type="project" value="InterPro"/>
</dbReference>
<dbReference type="InterPro" id="IPR036524">
    <property type="entry name" value="Frataxin/CyaY_sf"/>
</dbReference>
<dbReference type="AlphaFoldDB" id="A0A1J5T8I3"/>
<dbReference type="PANTHER" id="PTHR16821">
    <property type="entry name" value="FRATAXIN"/>
    <property type="match status" value="1"/>
</dbReference>
<dbReference type="PANTHER" id="PTHR16821:SF2">
    <property type="entry name" value="FRATAXIN, MITOCHONDRIAL"/>
    <property type="match status" value="1"/>
</dbReference>
<comment type="caution">
    <text evidence="3">The sequence shown here is derived from an EMBL/GenBank/DDBJ whole genome shotgun (WGS) entry which is preliminary data.</text>
</comment>
<gene>
    <name evidence="3" type="primary">cyaY_5</name>
    <name evidence="3" type="ORF">GALL_80440</name>
</gene>
<evidence type="ECO:0000256" key="1">
    <source>
        <dbReference type="ARBA" id="ARBA00008183"/>
    </source>
</evidence>
<dbReference type="EMBL" id="MLJW01000024">
    <property type="protein sequence ID" value="OIR10116.1"/>
    <property type="molecule type" value="Genomic_DNA"/>
</dbReference>
<organism evidence="3">
    <name type="scientific">mine drainage metagenome</name>
    <dbReference type="NCBI Taxonomy" id="410659"/>
    <lineage>
        <taxon>unclassified sequences</taxon>
        <taxon>metagenomes</taxon>
        <taxon>ecological metagenomes</taxon>
    </lineage>
</organism>
<keyword evidence="2" id="KW-0408">Iron</keyword>
<sequence length="108" mass="11883">MSNDLTRFHQQADQTLGHVLDVVDDLLGDQIDADLHGDILTLTFSGGAQFILNKNAHLLQMWLSSPESGAWHFEWRDGAWISTRGGGEALEALLAAELAARTGRPVRF</sequence>
<dbReference type="SUPFAM" id="SSF55387">
    <property type="entry name" value="Frataxin/Nqo15-like"/>
    <property type="match status" value="1"/>
</dbReference>
<evidence type="ECO:0000256" key="2">
    <source>
        <dbReference type="ARBA" id="ARBA00023004"/>
    </source>
</evidence>
<dbReference type="InterPro" id="IPR002908">
    <property type="entry name" value="Frataxin/CyaY"/>
</dbReference>
<accession>A0A1J5T8I3</accession>
<dbReference type="PROSITE" id="PS50810">
    <property type="entry name" value="FRATAXIN_2"/>
    <property type="match status" value="1"/>
</dbReference>
<dbReference type="GO" id="GO:0005737">
    <property type="term" value="C:cytoplasm"/>
    <property type="evidence" value="ECO:0007669"/>
    <property type="project" value="UniProtKB-ARBA"/>
</dbReference>
<dbReference type="SMART" id="SM01219">
    <property type="entry name" value="Frataxin_Cyay"/>
    <property type="match status" value="1"/>
</dbReference>
<dbReference type="Pfam" id="PF01491">
    <property type="entry name" value="Frataxin_Cyay"/>
    <property type="match status" value="1"/>
</dbReference>
<name>A0A1J5T8I3_9ZZZZ</name>